<dbReference type="Gene3D" id="3.30.420.10">
    <property type="entry name" value="Ribonuclease H-like superfamily/Ribonuclease H"/>
    <property type="match status" value="1"/>
</dbReference>
<evidence type="ECO:0000313" key="7">
    <source>
        <dbReference type="Proteomes" id="UP000186817"/>
    </source>
</evidence>
<evidence type="ECO:0000256" key="4">
    <source>
        <dbReference type="ARBA" id="ARBA00022640"/>
    </source>
</evidence>
<dbReference type="InterPro" id="IPR022796">
    <property type="entry name" value="Chloroa_b-bind"/>
</dbReference>
<dbReference type="SUPFAM" id="SSF103511">
    <property type="entry name" value="Chlorophyll a-b binding protein"/>
    <property type="match status" value="3"/>
</dbReference>
<evidence type="ECO:0000256" key="2">
    <source>
        <dbReference type="ARBA" id="ARBA00022528"/>
    </source>
</evidence>
<keyword evidence="3" id="KW-0602">Photosynthesis</keyword>
<dbReference type="Pfam" id="PF00504">
    <property type="entry name" value="Chloroa_b-bind"/>
    <property type="match status" value="3"/>
</dbReference>
<dbReference type="PANTHER" id="PTHR21649">
    <property type="entry name" value="CHLOROPHYLL A/B BINDING PROTEIN"/>
    <property type="match status" value="1"/>
</dbReference>
<comment type="subcellular location">
    <subcellularLocation>
        <location evidence="1">Plastid</location>
        <location evidence="1">Chloroplast</location>
    </subcellularLocation>
</comment>
<evidence type="ECO:0000256" key="3">
    <source>
        <dbReference type="ARBA" id="ARBA00022531"/>
    </source>
</evidence>
<dbReference type="InterPro" id="IPR036397">
    <property type="entry name" value="RNaseH_sf"/>
</dbReference>
<dbReference type="InterPro" id="IPR001344">
    <property type="entry name" value="Chloro_AB-bd_pln"/>
</dbReference>
<name>A0A1Q9D0P1_SYMMI</name>
<reference evidence="6 7" key="1">
    <citation type="submission" date="2016-02" db="EMBL/GenBank/DDBJ databases">
        <title>Genome analysis of coral dinoflagellate symbionts highlights evolutionary adaptations to a symbiotic lifestyle.</title>
        <authorList>
            <person name="Aranda M."/>
            <person name="Li Y."/>
            <person name="Liew Y.J."/>
            <person name="Baumgarten S."/>
            <person name="Simakov O."/>
            <person name="Wilson M."/>
            <person name="Piel J."/>
            <person name="Ashoor H."/>
            <person name="Bougouffa S."/>
            <person name="Bajic V.B."/>
            <person name="Ryu T."/>
            <person name="Ravasi T."/>
            <person name="Bayer T."/>
            <person name="Micklem G."/>
            <person name="Kim H."/>
            <person name="Bhak J."/>
            <person name="Lajeunesse T.C."/>
            <person name="Voolstra C.R."/>
        </authorList>
    </citation>
    <scope>NUCLEOTIDE SEQUENCE [LARGE SCALE GENOMIC DNA]</scope>
    <source>
        <strain evidence="6 7">CCMP2467</strain>
    </source>
</reference>
<keyword evidence="4" id="KW-0934">Plastid</keyword>
<dbReference type="Gene3D" id="1.10.3460.10">
    <property type="entry name" value="Chlorophyll a/b binding protein domain"/>
    <property type="match status" value="3"/>
</dbReference>
<sequence>MERWRLPWTPGWRRGGGRLVRLVSGYGAGLMVKDALEFASYGTVRVRACGWLPSMFVLTSAHYYASCDETTTSSPFGGAPYGEATCERPDHSAEDEDIEFADDAATIATTQEFPQADRLLDQTFSDWNEKLNRDKTETLILAPNTRPERRARNDDAPNKVRYVGGLLTDRGTQWADTTSKCLKARQRAKDIAKAWSTGTAHGRGRSSRVKIATRLKVMRSVVVPTLVALGRSRAWTNGQIAALQAVQTYALQRCFGLDRILVRDHRITTEQLHKAAQSPMIKDVLSAATLRWVGHVARMPTSRLPKQGVWGFWMDGKIRNNHATTQVQWISAVLKAADIHKMHWFKLAQNQDYTKWDALIVKAFPKKWLTKEAKATNNTAELTAIAEALTWLNTEAPGDPRTPAVIHFDSRYAAEVKQETNWQTNSPKKAAAARSARTAIDGRPHTNWHSRRKTRKHAENVAAFFGMLASALLTKEAVREITKCRAPRKYAVNVANSSRTASNGTHTRANALEMHWTIANVNSAESCFYSCKSVSNMKAAARNALAVGYGIPSSGDAHAAGAGVLWRLHSVLWRYIKWPPFATRWGKHGVSREGTQLRIFLDRNIRGVTKGKGKGKAKGRGKGKGKVQFGESTFLLAVFPHFFFRVAGPMLRAQEGDTQYRIFLDRNIRGVNKGKGKGKGKAKGRGHPDAAPAGPAPPAGHSITDSPKVDPAPLVDTPTATEITEAIRNMKVGKAPGDDGVMVEMLKWAPKDFLDRVIATKQDIWRHTLASEDFAEADTWPQEWLIAIVILLWKKKQPKSNKGSWRGVTLLNVGFKIIARILANRLQEFSTQFMDEERQGFRRNRGVDDVLQASRSVAEEVCFTTSGNEKADRLADAAEDKWENTPNDGQHFTDLLSLPPTPRNAENVDVFSATLVDALRRDVDRLNQITGKFPGYLSPSAGLKFADVPNGLAAISKVPAAGWGQILAYMAFCEVSQDQSPGTPAAAGDFGFKVLTSSDPAEKTKKLSAELANGRLAMMAIIGMFFQDGLTGSAWGDWANYTASPLRAFENELGVQDPVGFWDPAGFTADGSVENFKRRRQTELKHGRISMLATMGYITPEITGKFPGYLSPSAGLKFADVPNGLAAISKVPAAGWGQILAYMAFCEVSQDQSPGTPAAAGDFGFKVLTSSDPAEKTKKLSAELANGRLAMMAIIGMFFQDGLTGSAWGDWANYTASPLRAFENELGVQDPVGFWDPAGFTADGSVENFKRRRQTELKHGRISMLATMGYITPEITGKFPGYLSPSAGLKFADVPNGLAAISKVPAAGWGQILAYMAFCEVSQDQSPGTPAAAGDFGFKVLTSSDPAEKTKKLSAELANGRLAMMAIIGMFFQDGLTGRAWGDWANYTASPLPCLPVAASWPYKTQRTWSADLGERILRSATPSPRANEDACGGFKLFGDSAWCLAAFADAPQKGLEGLSFGIEERDLWSEPGLASLKETMSNVFHMPTKLYDCFQDPKKSPPLSMTAPNAAGPCRGKQSHCYETPYQAFRTCLGPESGVLEGRNYTSLAELLQGRAPLSTHVKMDVEGSEWSVLEALLAADLAKIRSLDMEVHFGLAAASEAQRRQKNPEEALRREVDIFEKLASRFLVVGSNVETNAQGWDPASSCSTALCEEPLVHTRGGFPVNQFAVSFVNPALLRTGRPNAPLALEVAAHGMEGAI</sequence>
<proteinExistence type="predicted"/>
<dbReference type="GO" id="GO:0009507">
    <property type="term" value="C:chloroplast"/>
    <property type="evidence" value="ECO:0007669"/>
    <property type="project" value="UniProtKB-SubCell"/>
</dbReference>
<organism evidence="6 7">
    <name type="scientific">Symbiodinium microadriaticum</name>
    <name type="common">Dinoflagellate</name>
    <name type="synonym">Zooxanthella microadriatica</name>
    <dbReference type="NCBI Taxonomy" id="2951"/>
    <lineage>
        <taxon>Eukaryota</taxon>
        <taxon>Sar</taxon>
        <taxon>Alveolata</taxon>
        <taxon>Dinophyceae</taxon>
        <taxon>Suessiales</taxon>
        <taxon>Symbiodiniaceae</taxon>
        <taxon>Symbiodinium</taxon>
    </lineage>
</organism>
<feature type="compositionally biased region" description="Basic residues" evidence="5">
    <location>
        <begin position="673"/>
        <end position="685"/>
    </location>
</feature>
<evidence type="ECO:0000256" key="5">
    <source>
        <dbReference type="SAM" id="MobiDB-lite"/>
    </source>
</evidence>
<keyword evidence="2" id="KW-0150">Chloroplast</keyword>
<accession>A0A1Q9D0P1</accession>
<comment type="caution">
    <text evidence="6">The sequence shown here is derived from an EMBL/GenBank/DDBJ whole genome shotgun (WGS) entry which is preliminary data.</text>
</comment>
<dbReference type="OrthoDB" id="10006218at2759"/>
<evidence type="ECO:0000256" key="1">
    <source>
        <dbReference type="ARBA" id="ARBA00004229"/>
    </source>
</evidence>
<dbReference type="EMBL" id="LSRX01000796">
    <property type="protein sequence ID" value="OLP88743.1"/>
    <property type="molecule type" value="Genomic_DNA"/>
</dbReference>
<feature type="region of interest" description="Disordered" evidence="5">
    <location>
        <begin position="673"/>
        <end position="716"/>
    </location>
</feature>
<dbReference type="Proteomes" id="UP000186817">
    <property type="component" value="Unassembled WGS sequence"/>
</dbReference>
<dbReference type="InterPro" id="IPR012337">
    <property type="entry name" value="RNaseH-like_sf"/>
</dbReference>
<dbReference type="GO" id="GO:0016020">
    <property type="term" value="C:membrane"/>
    <property type="evidence" value="ECO:0007669"/>
    <property type="project" value="InterPro"/>
</dbReference>
<evidence type="ECO:0000313" key="6">
    <source>
        <dbReference type="EMBL" id="OLP88743.1"/>
    </source>
</evidence>
<gene>
    <name evidence="6" type="ORF">AK812_SmicGene29862</name>
</gene>
<dbReference type="GO" id="GO:0003676">
    <property type="term" value="F:nucleic acid binding"/>
    <property type="evidence" value="ECO:0007669"/>
    <property type="project" value="InterPro"/>
</dbReference>
<dbReference type="SUPFAM" id="SSF53098">
    <property type="entry name" value="Ribonuclease H-like"/>
    <property type="match status" value="1"/>
</dbReference>
<protein>
    <submittedName>
        <fullName evidence="6">Caroteno-chlorophyll a-c-binding protein</fullName>
    </submittedName>
</protein>
<keyword evidence="7" id="KW-1185">Reference proteome</keyword>
<dbReference type="GO" id="GO:0009765">
    <property type="term" value="P:photosynthesis, light harvesting"/>
    <property type="evidence" value="ECO:0007669"/>
    <property type="project" value="InterPro"/>
</dbReference>